<protein>
    <submittedName>
        <fullName evidence="2">Uncharacterized protein</fullName>
    </submittedName>
</protein>
<reference evidence="2 3" key="1">
    <citation type="journal article" date="2019" name="Commun. Biol.">
        <title>The bagworm genome reveals a unique fibroin gene that provides high tensile strength.</title>
        <authorList>
            <person name="Kono N."/>
            <person name="Nakamura H."/>
            <person name="Ohtoshi R."/>
            <person name="Tomita M."/>
            <person name="Numata K."/>
            <person name="Arakawa K."/>
        </authorList>
    </citation>
    <scope>NUCLEOTIDE SEQUENCE [LARGE SCALE GENOMIC DNA]</scope>
</reference>
<evidence type="ECO:0000313" key="3">
    <source>
        <dbReference type="Proteomes" id="UP000299102"/>
    </source>
</evidence>
<dbReference type="Proteomes" id="UP000299102">
    <property type="component" value="Unassembled WGS sequence"/>
</dbReference>
<keyword evidence="3" id="KW-1185">Reference proteome</keyword>
<comment type="caution">
    <text evidence="2">The sequence shown here is derived from an EMBL/GenBank/DDBJ whole genome shotgun (WGS) entry which is preliminary data.</text>
</comment>
<dbReference type="EMBL" id="BGZK01003188">
    <property type="protein sequence ID" value="GBO98427.1"/>
    <property type="molecule type" value="Genomic_DNA"/>
</dbReference>
<name>A0A4C1SB61_EUMVA</name>
<proteinExistence type="predicted"/>
<dbReference type="AlphaFoldDB" id="A0A4C1SB61"/>
<feature type="compositionally biased region" description="Low complexity" evidence="1">
    <location>
        <begin position="1"/>
        <end position="16"/>
    </location>
</feature>
<organism evidence="2 3">
    <name type="scientific">Eumeta variegata</name>
    <name type="common">Bagworm moth</name>
    <name type="synonym">Eumeta japonica</name>
    <dbReference type="NCBI Taxonomy" id="151549"/>
    <lineage>
        <taxon>Eukaryota</taxon>
        <taxon>Metazoa</taxon>
        <taxon>Ecdysozoa</taxon>
        <taxon>Arthropoda</taxon>
        <taxon>Hexapoda</taxon>
        <taxon>Insecta</taxon>
        <taxon>Pterygota</taxon>
        <taxon>Neoptera</taxon>
        <taxon>Endopterygota</taxon>
        <taxon>Lepidoptera</taxon>
        <taxon>Glossata</taxon>
        <taxon>Ditrysia</taxon>
        <taxon>Tineoidea</taxon>
        <taxon>Psychidae</taxon>
        <taxon>Oiketicinae</taxon>
        <taxon>Eumeta</taxon>
    </lineage>
</organism>
<sequence length="85" mass="9034">MSSGAGRSSARGTMAAFVITKRGGGSRRRPRRPHTRADELRGPGAFATKDKSNRTPRVYLRVRASADGGRALMGPAVTSGPPREK</sequence>
<evidence type="ECO:0000256" key="1">
    <source>
        <dbReference type="SAM" id="MobiDB-lite"/>
    </source>
</evidence>
<gene>
    <name evidence="2" type="ORF">EVAR_67979_1</name>
</gene>
<feature type="compositionally biased region" description="Basic residues" evidence="1">
    <location>
        <begin position="24"/>
        <end position="34"/>
    </location>
</feature>
<evidence type="ECO:0000313" key="2">
    <source>
        <dbReference type="EMBL" id="GBO98427.1"/>
    </source>
</evidence>
<feature type="region of interest" description="Disordered" evidence="1">
    <location>
        <begin position="1"/>
        <end position="85"/>
    </location>
</feature>
<accession>A0A4C1SB61</accession>